<evidence type="ECO:0000313" key="4">
    <source>
        <dbReference type="Proteomes" id="UP000509302"/>
    </source>
</evidence>
<dbReference type="InterPro" id="IPR050098">
    <property type="entry name" value="TFPI/VKTCI-like"/>
</dbReference>
<name>A0A7H9AQX2_9FLAO</name>
<dbReference type="GO" id="GO:0004867">
    <property type="term" value="F:serine-type endopeptidase inhibitor activity"/>
    <property type="evidence" value="ECO:0007669"/>
    <property type="project" value="InterPro"/>
</dbReference>
<protein>
    <submittedName>
        <fullName evidence="3">Proteinase inhibitor I4 serpin</fullName>
    </submittedName>
</protein>
<keyword evidence="4" id="KW-1185">Reference proteome</keyword>
<dbReference type="Gene3D" id="4.10.410.10">
    <property type="entry name" value="Pancreatic trypsin inhibitor Kunitz domain"/>
    <property type="match status" value="1"/>
</dbReference>
<sequence>MKKNVFLILVCSTVCFISCSDNDDNGRCGLEPQVGNCDAAIPKFYFDKEEQKCKEFTWGGCGGVVPFDTLEECLECEK</sequence>
<dbReference type="PANTHER" id="PTHR10083:SF374">
    <property type="entry name" value="BPTI_KUNITZ INHIBITOR DOMAIN-CONTAINING PROTEIN"/>
    <property type="match status" value="1"/>
</dbReference>
<evidence type="ECO:0000256" key="1">
    <source>
        <dbReference type="ARBA" id="ARBA00023157"/>
    </source>
</evidence>
<reference evidence="3 4" key="1">
    <citation type="journal article" date="2006" name="Int. J. Syst. Evol. Microbiol.">
        <title>Costertonia aggregata gen. nov., sp. nov., a mesophilic marine bacterium of the family Flavobacteriaceae, isolated from a mature biofilm.</title>
        <authorList>
            <person name="Kwon K.K."/>
            <person name="Lee Y.K."/>
            <person name="Lee H.K."/>
        </authorList>
    </citation>
    <scope>NUCLEOTIDE SEQUENCE [LARGE SCALE GENOMIC DNA]</scope>
    <source>
        <strain evidence="3 4">KCCM 42265</strain>
    </source>
</reference>
<keyword evidence="1" id="KW-1015">Disulfide bond</keyword>
<dbReference type="Pfam" id="PF00014">
    <property type="entry name" value="Kunitz_BPTI"/>
    <property type="match status" value="1"/>
</dbReference>
<dbReference type="InterPro" id="IPR036880">
    <property type="entry name" value="Kunitz_BPTI_sf"/>
</dbReference>
<dbReference type="RefSeq" id="WP_179242111.1">
    <property type="nucleotide sequence ID" value="NZ_CP058595.1"/>
</dbReference>
<dbReference type="InterPro" id="IPR002223">
    <property type="entry name" value="Kunitz_BPTI"/>
</dbReference>
<dbReference type="KEGG" id="cagg:HYG79_10840"/>
<evidence type="ECO:0000313" key="3">
    <source>
        <dbReference type="EMBL" id="QLG45824.1"/>
    </source>
</evidence>
<dbReference type="EMBL" id="CP058595">
    <property type="protein sequence ID" value="QLG45824.1"/>
    <property type="molecule type" value="Genomic_DNA"/>
</dbReference>
<dbReference type="Proteomes" id="UP000509302">
    <property type="component" value="Chromosome"/>
</dbReference>
<dbReference type="SMART" id="SM00131">
    <property type="entry name" value="KU"/>
    <property type="match status" value="1"/>
</dbReference>
<dbReference type="AlphaFoldDB" id="A0A7H9AQX2"/>
<organism evidence="3 4">
    <name type="scientific">Costertonia aggregata</name>
    <dbReference type="NCBI Taxonomy" id="343403"/>
    <lineage>
        <taxon>Bacteria</taxon>
        <taxon>Pseudomonadati</taxon>
        <taxon>Bacteroidota</taxon>
        <taxon>Flavobacteriia</taxon>
        <taxon>Flavobacteriales</taxon>
        <taxon>Flavobacteriaceae</taxon>
        <taxon>Costertonia</taxon>
    </lineage>
</organism>
<proteinExistence type="predicted"/>
<dbReference type="CDD" id="cd00109">
    <property type="entry name" value="Kunitz-type"/>
    <property type="match status" value="1"/>
</dbReference>
<gene>
    <name evidence="3" type="ORF">HYG79_10840</name>
</gene>
<dbReference type="PANTHER" id="PTHR10083">
    <property type="entry name" value="KUNITZ-TYPE PROTEASE INHIBITOR-RELATED"/>
    <property type="match status" value="1"/>
</dbReference>
<evidence type="ECO:0000259" key="2">
    <source>
        <dbReference type="PROSITE" id="PS50279"/>
    </source>
</evidence>
<feature type="domain" description="BPTI/Kunitz inhibitor" evidence="2">
    <location>
        <begin position="28"/>
        <end position="78"/>
    </location>
</feature>
<dbReference type="GO" id="GO:0005615">
    <property type="term" value="C:extracellular space"/>
    <property type="evidence" value="ECO:0007669"/>
    <property type="project" value="TreeGrafter"/>
</dbReference>
<accession>A0A7H9AQX2</accession>
<dbReference type="PROSITE" id="PS50279">
    <property type="entry name" value="BPTI_KUNITZ_2"/>
    <property type="match status" value="1"/>
</dbReference>
<dbReference type="SUPFAM" id="SSF57362">
    <property type="entry name" value="BPTI-like"/>
    <property type="match status" value="1"/>
</dbReference>